<dbReference type="GO" id="GO:0006508">
    <property type="term" value="P:proteolysis"/>
    <property type="evidence" value="ECO:0007669"/>
    <property type="project" value="UniProtKB-KW"/>
</dbReference>
<dbReference type="InterPro" id="IPR043502">
    <property type="entry name" value="DNA/RNA_pol_sf"/>
</dbReference>
<dbReference type="GO" id="GO:0008270">
    <property type="term" value="F:zinc ion binding"/>
    <property type="evidence" value="ECO:0007669"/>
    <property type="project" value="UniProtKB-KW"/>
</dbReference>
<evidence type="ECO:0000256" key="3">
    <source>
        <dbReference type="ARBA" id="ARBA00022695"/>
    </source>
</evidence>
<keyword evidence="1" id="KW-0645">Protease</keyword>
<feature type="region of interest" description="Disordered" evidence="9">
    <location>
        <begin position="82"/>
        <end position="104"/>
    </location>
</feature>
<dbReference type="GO" id="GO:0003676">
    <property type="term" value="F:nucleic acid binding"/>
    <property type="evidence" value="ECO:0007669"/>
    <property type="project" value="InterPro"/>
</dbReference>
<keyword evidence="8" id="KW-0863">Zinc-finger</keyword>
<evidence type="ECO:0000256" key="2">
    <source>
        <dbReference type="ARBA" id="ARBA00022679"/>
    </source>
</evidence>
<dbReference type="Gene3D" id="3.30.70.270">
    <property type="match status" value="1"/>
</dbReference>
<feature type="region of interest" description="Disordered" evidence="9">
    <location>
        <begin position="359"/>
        <end position="429"/>
    </location>
</feature>
<evidence type="ECO:0000256" key="7">
    <source>
        <dbReference type="ARBA" id="ARBA00022918"/>
    </source>
</evidence>
<dbReference type="AlphaFoldDB" id="A0A9X6NJL7"/>
<keyword evidence="4" id="KW-0540">Nuclease</keyword>
<dbReference type="EC" id="3.4.23.-" evidence="11"/>
<feature type="domain" description="CCHC-type" evidence="10">
    <location>
        <begin position="108"/>
        <end position="121"/>
    </location>
</feature>
<keyword evidence="5" id="KW-0255">Endonuclease</keyword>
<evidence type="ECO:0000256" key="9">
    <source>
        <dbReference type="SAM" id="MobiDB-lite"/>
    </source>
</evidence>
<dbReference type="SUPFAM" id="SSF56672">
    <property type="entry name" value="DNA/RNA polymerases"/>
    <property type="match status" value="1"/>
</dbReference>
<dbReference type="InterPro" id="IPR053134">
    <property type="entry name" value="RNA-dir_DNA_polymerase"/>
</dbReference>
<dbReference type="Proteomes" id="UP000192578">
    <property type="component" value="Unassembled WGS sequence"/>
</dbReference>
<dbReference type="PANTHER" id="PTHR24559">
    <property type="entry name" value="TRANSPOSON TY3-I GAG-POL POLYPROTEIN"/>
    <property type="match status" value="1"/>
</dbReference>
<keyword evidence="6 11" id="KW-0378">Hydrolase</keyword>
<evidence type="ECO:0000256" key="5">
    <source>
        <dbReference type="ARBA" id="ARBA00022759"/>
    </source>
</evidence>
<keyword evidence="12" id="KW-1185">Reference proteome</keyword>
<keyword evidence="7" id="KW-0695">RNA-directed DNA polymerase</keyword>
<dbReference type="InterPro" id="IPR001878">
    <property type="entry name" value="Znf_CCHC"/>
</dbReference>
<name>A0A9X6NJL7_HYPEX</name>
<dbReference type="FunFam" id="3.10.10.10:FF:000007">
    <property type="entry name" value="Retrovirus-related Pol polyprotein from transposon 17.6-like Protein"/>
    <property type="match status" value="1"/>
</dbReference>
<protein>
    <submittedName>
        <fullName evidence="11">Retrovirus-related Pol polyprotein</fullName>
        <ecNumber evidence="11">2.7.7.49</ecNumber>
        <ecNumber evidence="11">3.4.23.-</ecNumber>
    </submittedName>
</protein>
<proteinExistence type="predicted"/>
<evidence type="ECO:0000313" key="12">
    <source>
        <dbReference type="Proteomes" id="UP000192578"/>
    </source>
</evidence>
<dbReference type="OrthoDB" id="115435at2759"/>
<dbReference type="GO" id="GO:0003964">
    <property type="term" value="F:RNA-directed DNA polymerase activity"/>
    <property type="evidence" value="ECO:0007669"/>
    <property type="project" value="UniProtKB-KW"/>
</dbReference>
<comment type="caution">
    <text evidence="11">The sequence shown here is derived from an EMBL/GenBank/DDBJ whole genome shotgun (WGS) entry which is preliminary data.</text>
</comment>
<accession>A0A9X6NJL7</accession>
<feature type="compositionally biased region" description="Polar residues" evidence="9">
    <location>
        <begin position="138"/>
        <end position="152"/>
    </location>
</feature>
<dbReference type="InterPro" id="IPR043128">
    <property type="entry name" value="Rev_trsase/Diguanyl_cyclase"/>
</dbReference>
<keyword evidence="2 11" id="KW-0808">Transferase</keyword>
<evidence type="ECO:0000259" key="10">
    <source>
        <dbReference type="PROSITE" id="PS50158"/>
    </source>
</evidence>
<evidence type="ECO:0000256" key="6">
    <source>
        <dbReference type="ARBA" id="ARBA00022801"/>
    </source>
</evidence>
<organism evidence="11 12">
    <name type="scientific">Hypsibius exemplaris</name>
    <name type="common">Freshwater tardigrade</name>
    <dbReference type="NCBI Taxonomy" id="2072580"/>
    <lineage>
        <taxon>Eukaryota</taxon>
        <taxon>Metazoa</taxon>
        <taxon>Ecdysozoa</taxon>
        <taxon>Tardigrada</taxon>
        <taxon>Eutardigrada</taxon>
        <taxon>Parachela</taxon>
        <taxon>Hypsibioidea</taxon>
        <taxon>Hypsibiidae</taxon>
        <taxon>Hypsibius</taxon>
    </lineage>
</organism>
<reference evidence="12" key="1">
    <citation type="submission" date="2017-01" db="EMBL/GenBank/DDBJ databases">
        <title>Comparative genomics of anhydrobiosis in the tardigrade Hypsibius dujardini.</title>
        <authorList>
            <person name="Yoshida Y."/>
            <person name="Koutsovoulos G."/>
            <person name="Laetsch D."/>
            <person name="Stevens L."/>
            <person name="Kumar S."/>
            <person name="Horikawa D."/>
            <person name="Ishino K."/>
            <person name="Komine S."/>
            <person name="Tomita M."/>
            <person name="Blaxter M."/>
            <person name="Arakawa K."/>
        </authorList>
    </citation>
    <scope>NUCLEOTIDE SEQUENCE [LARGE SCALE GENOMIC DNA]</scope>
    <source>
        <strain evidence="12">Z151</strain>
    </source>
</reference>
<keyword evidence="3 11" id="KW-0548">Nucleotidyltransferase</keyword>
<feature type="compositionally biased region" description="Basic and acidic residues" evidence="9">
    <location>
        <begin position="382"/>
        <end position="391"/>
    </location>
</feature>
<dbReference type="Pfam" id="PF00078">
    <property type="entry name" value="RVT_1"/>
    <property type="match status" value="1"/>
</dbReference>
<evidence type="ECO:0000256" key="1">
    <source>
        <dbReference type="ARBA" id="ARBA00022670"/>
    </source>
</evidence>
<evidence type="ECO:0000313" key="11">
    <source>
        <dbReference type="EMBL" id="OWA55255.1"/>
    </source>
</evidence>
<dbReference type="EMBL" id="MTYJ01000607">
    <property type="protein sequence ID" value="OWA55255.1"/>
    <property type="molecule type" value="Genomic_DNA"/>
</dbReference>
<evidence type="ECO:0000256" key="8">
    <source>
        <dbReference type="PROSITE-ProRule" id="PRU00047"/>
    </source>
</evidence>
<dbReference type="InterPro" id="IPR000477">
    <property type="entry name" value="RT_dom"/>
</dbReference>
<keyword evidence="8" id="KW-0479">Metal-binding</keyword>
<feature type="region of interest" description="Disordered" evidence="9">
    <location>
        <begin position="123"/>
        <end position="178"/>
    </location>
</feature>
<keyword evidence="8" id="KW-0862">Zinc</keyword>
<dbReference type="CDD" id="cd01647">
    <property type="entry name" value="RT_LTR"/>
    <property type="match status" value="1"/>
</dbReference>
<dbReference type="GO" id="GO:0004519">
    <property type="term" value="F:endonuclease activity"/>
    <property type="evidence" value="ECO:0007669"/>
    <property type="project" value="UniProtKB-KW"/>
</dbReference>
<dbReference type="PANTHER" id="PTHR24559:SF435">
    <property type="entry name" value="RIBONUCLEASE H"/>
    <property type="match status" value="1"/>
</dbReference>
<dbReference type="Gene3D" id="3.10.10.10">
    <property type="entry name" value="HIV Type 1 Reverse Transcriptase, subunit A, domain 1"/>
    <property type="match status" value="1"/>
</dbReference>
<gene>
    <name evidence="11" type="ORF">BV898_19643</name>
</gene>
<dbReference type="EC" id="2.7.7.49" evidence="11"/>
<feature type="non-terminal residue" evidence="11">
    <location>
        <position position="659"/>
    </location>
</feature>
<sequence>MPNTVITFQDRLRDVGRKYDYAQRAKAQLMAMKSSLASPASTTVYSATTTSQVAATVKETNLELQVADLKNQLTAFLKQQAEQQKLQANEPRRQPPNNQWAPDGRPICRSCGKVGHVSVRCLSSGRGASRGRGRGGFQNLNPNRQEWFQRPTSYGPPPPRYASSYPTSQQQPPMSNQLPYQPRQYQPPIAPGQPQQMFPQLEQSATVQAVQTGPSFPALPSTETATFYAGPEPVGQQQLEFVSEATVSVAPEGLAMDSGRVLACPTFRPPLPRLRAEELAALEKEVGVAETTRLPGRLSNNQHINNQHINNQRFHDGDGSPGRVDATATVTVPVDLRKIEATVACGGTDRVTVAEDLTDQSLTVGRDGSAGPSGEMESIVTDTRDQPRADGSDVSGTPPDNGEAVINDATLAGDGRTQPPTTRGTILYPDRAAEAATDDGEDLPIWCPSAKKFDRMSPIDEPEVAWDEIEVGPKCSPEQKTSYIEMLQRRGKVFPTPSAPIGCTSLITHKIDTLDHRPVSQPLRRKAHWQKEEIRKQEVEMLAMKAIRPCLGSDWCSNVVLARKKDGTLRFAVDYGDVNQRTVKDQYPLARIDECLDAMKGCSWFTQIDLCSGYWQVKMDEASIAKTAFRTPDGFYEFLVMPFGLCNSPATFCRLMEEV</sequence>
<dbReference type="PROSITE" id="PS50158">
    <property type="entry name" value="ZF_CCHC"/>
    <property type="match status" value="1"/>
</dbReference>
<feature type="compositionally biased region" description="Polar residues" evidence="9">
    <location>
        <begin position="164"/>
        <end position="176"/>
    </location>
</feature>
<evidence type="ECO:0000256" key="4">
    <source>
        <dbReference type="ARBA" id="ARBA00022722"/>
    </source>
</evidence>
<dbReference type="GO" id="GO:0008233">
    <property type="term" value="F:peptidase activity"/>
    <property type="evidence" value="ECO:0007669"/>
    <property type="project" value="UniProtKB-KW"/>
</dbReference>